<dbReference type="EMBL" id="NPHW01003001">
    <property type="protein sequence ID" value="OXV10315.1"/>
    <property type="molecule type" value="Genomic_DNA"/>
</dbReference>
<dbReference type="AlphaFoldDB" id="A0A232M1N0"/>
<evidence type="ECO:0008006" key="3">
    <source>
        <dbReference type="Google" id="ProtNLM"/>
    </source>
</evidence>
<evidence type="ECO:0000313" key="1">
    <source>
        <dbReference type="EMBL" id="OXV10315.1"/>
    </source>
</evidence>
<keyword evidence="2" id="KW-1185">Reference proteome</keyword>
<dbReference type="OrthoDB" id="291792at2759"/>
<dbReference type="PANTHER" id="PTHR12459:SF19">
    <property type="entry name" value="TRANSMEMBRANE PROTEIN 135 N-TERMINAL DOMAIN-CONTAINING PROTEIN"/>
    <property type="match status" value="1"/>
</dbReference>
<name>A0A232M1N0_9EURO</name>
<comment type="caution">
    <text evidence="1">The sequence shown here is derived from an EMBL/GenBank/DDBJ whole genome shotgun (WGS) entry which is preliminary data.</text>
</comment>
<dbReference type="Proteomes" id="UP000243515">
    <property type="component" value="Unassembled WGS sequence"/>
</dbReference>
<evidence type="ECO:0000313" key="2">
    <source>
        <dbReference type="Proteomes" id="UP000243515"/>
    </source>
</evidence>
<protein>
    <recommendedName>
        <fullName evidence="3">Transmembrane protein 135 N-terminal domain-containing protein</fullName>
    </recommendedName>
</protein>
<organism evidence="1 2">
    <name type="scientific">Elaphomyces granulatus</name>
    <dbReference type="NCBI Taxonomy" id="519963"/>
    <lineage>
        <taxon>Eukaryota</taxon>
        <taxon>Fungi</taxon>
        <taxon>Dikarya</taxon>
        <taxon>Ascomycota</taxon>
        <taxon>Pezizomycotina</taxon>
        <taxon>Eurotiomycetes</taxon>
        <taxon>Eurotiomycetidae</taxon>
        <taxon>Eurotiales</taxon>
        <taxon>Elaphomycetaceae</taxon>
        <taxon>Elaphomyces</taxon>
    </lineage>
</organism>
<proteinExistence type="predicted"/>
<reference evidence="1 2" key="1">
    <citation type="journal article" date="2015" name="Environ. Microbiol.">
        <title>Metagenome sequence of Elaphomyces granulatus from sporocarp tissue reveals Ascomycota ectomycorrhizal fingerprints of genome expansion and a Proteobacteria-rich microbiome.</title>
        <authorList>
            <person name="Quandt C.A."/>
            <person name="Kohler A."/>
            <person name="Hesse C.N."/>
            <person name="Sharpton T.J."/>
            <person name="Martin F."/>
            <person name="Spatafora J.W."/>
        </authorList>
    </citation>
    <scope>NUCLEOTIDE SEQUENCE [LARGE SCALE GENOMIC DNA]</scope>
    <source>
        <strain evidence="1 2">OSC145934</strain>
    </source>
</reference>
<accession>A0A232M1N0</accession>
<dbReference type="InterPro" id="IPR026749">
    <property type="entry name" value="Tmem135"/>
</dbReference>
<sequence>MSSDPGSQLPPVHPLVRNVLRLSLSVKEYKLLHEYAIKRSPTAVQGLLPTPSRFDAIVDTRDRYTEAAVRDSLRVFLVTGLGSKLVNLVSRRSQRGSSNRSISRVALLLSPELRLALSLSLVLFLHRTLYRFFIRLRAHLRTEDAKPFRERNPRVSKVLTSRYAPAVGASVAGFALGICPQTGLRITLAIYTATRSLEFLYNVLDKKGWLEKKPRWFGSWLLMPVSCAQLFHAFLFDRETIPKWFGSIVFKLSPGYIQSRPQGFPADLHWPGKYEIVDSLATIATLQWP</sequence>
<dbReference type="PANTHER" id="PTHR12459">
    <property type="entry name" value="TRANSMEMBRANE PROTEIN 135-RELATED"/>
    <property type="match status" value="1"/>
</dbReference>
<gene>
    <name evidence="1" type="ORF">Egran_01923</name>
</gene>